<dbReference type="SUPFAM" id="SSF48452">
    <property type="entry name" value="TPR-like"/>
    <property type="match status" value="1"/>
</dbReference>
<evidence type="ECO:0000313" key="1">
    <source>
        <dbReference type="EMBL" id="KKK96974.1"/>
    </source>
</evidence>
<proteinExistence type="predicted"/>
<organism evidence="1">
    <name type="scientific">marine sediment metagenome</name>
    <dbReference type="NCBI Taxonomy" id="412755"/>
    <lineage>
        <taxon>unclassified sequences</taxon>
        <taxon>metagenomes</taxon>
        <taxon>ecological metagenomes</taxon>
    </lineage>
</organism>
<dbReference type="InterPro" id="IPR011990">
    <property type="entry name" value="TPR-like_helical_dom_sf"/>
</dbReference>
<dbReference type="AlphaFoldDB" id="A0A0F9C3C7"/>
<accession>A0A0F9C3C7</accession>
<dbReference type="EMBL" id="LAZR01046251">
    <property type="protein sequence ID" value="KKK96974.1"/>
    <property type="molecule type" value="Genomic_DNA"/>
</dbReference>
<reference evidence="1" key="1">
    <citation type="journal article" date="2015" name="Nature">
        <title>Complex archaea that bridge the gap between prokaryotes and eukaryotes.</title>
        <authorList>
            <person name="Spang A."/>
            <person name="Saw J.H."/>
            <person name="Jorgensen S.L."/>
            <person name="Zaremba-Niedzwiedzka K."/>
            <person name="Martijn J."/>
            <person name="Lind A.E."/>
            <person name="van Eijk R."/>
            <person name="Schleper C."/>
            <person name="Guy L."/>
            <person name="Ettema T.J."/>
        </authorList>
    </citation>
    <scope>NUCLEOTIDE SEQUENCE</scope>
</reference>
<protein>
    <submittedName>
        <fullName evidence="1">Uncharacterized protein</fullName>
    </submittedName>
</protein>
<name>A0A0F9C3C7_9ZZZZ</name>
<feature type="non-terminal residue" evidence="1">
    <location>
        <position position="1"/>
    </location>
</feature>
<gene>
    <name evidence="1" type="ORF">LCGC14_2657410</name>
</gene>
<comment type="caution">
    <text evidence="1">The sequence shown here is derived from an EMBL/GenBank/DDBJ whole genome shotgun (WGS) entry which is preliminary data.</text>
</comment>
<sequence length="390" mass="43800">GLLIVAIVAAIAVGAVAEHKVVTLKTGQRLTGEVTKTKDGYEIKTPRGTVVVAASQVLRIDKAVVPADELKRRLDRIDQSNAEALFGVANWAWEKKLLAESLDLLNKVLKLKPDHENAALLKRLVEIALAAQKPRPPVGPTTRVTTTMGSRIHPSKLLKMDDVYRIRLLELRGSDRVPIEFRNKVLDEFIEANRGEDKLAERRGERDFRALRPVRQALYILDHTDRSDTRFRKNILVKKDPAVMRTFRTRVWPIVQAGCASASCHGGAKTPGKFKLFNAPMADDRVAYTNFYILQAWTKSSRAMIDRDEPAQSRLLQSGLPDEIATRAASHSKKPLQPPVFRSTRDRKFRLIEKWIKSLRQPLLRPGYRVNYALPGLGKPKPAPDTGPLK</sequence>